<keyword evidence="1" id="KW-0472">Membrane</keyword>
<keyword evidence="1" id="KW-0812">Transmembrane</keyword>
<feature type="domain" description="Immunoglobulin" evidence="3">
    <location>
        <begin position="129"/>
        <end position="222"/>
    </location>
</feature>
<dbReference type="InterPro" id="IPR013783">
    <property type="entry name" value="Ig-like_fold"/>
</dbReference>
<reference evidence="5" key="1">
    <citation type="submission" date="2025-08" db="UniProtKB">
        <authorList>
            <consortium name="RefSeq"/>
        </authorList>
    </citation>
    <scope>IDENTIFICATION</scope>
    <source>
        <strain evidence="5">Wakin</strain>
        <tissue evidence="5">Muscle</tissue>
    </source>
</reference>
<dbReference type="SUPFAM" id="SSF48726">
    <property type="entry name" value="Immunoglobulin"/>
    <property type="match status" value="2"/>
</dbReference>
<dbReference type="SMART" id="SM00409">
    <property type="entry name" value="IG"/>
    <property type="match status" value="2"/>
</dbReference>
<protein>
    <submittedName>
        <fullName evidence="5">Uncharacterized protein LOC113061854</fullName>
    </submittedName>
</protein>
<dbReference type="AlphaFoldDB" id="A0A6P6LTK0"/>
<evidence type="ECO:0000313" key="4">
    <source>
        <dbReference type="Proteomes" id="UP000515129"/>
    </source>
</evidence>
<gene>
    <name evidence="5" type="primary">LOC113061854</name>
</gene>
<dbReference type="InterPro" id="IPR036179">
    <property type="entry name" value="Ig-like_dom_sf"/>
</dbReference>
<evidence type="ECO:0000259" key="3">
    <source>
        <dbReference type="SMART" id="SM00409"/>
    </source>
</evidence>
<dbReference type="KEGG" id="caua:113061854"/>
<feature type="chain" id="PRO_5028161833" evidence="2">
    <location>
        <begin position="21"/>
        <end position="306"/>
    </location>
</feature>
<keyword evidence="2" id="KW-0732">Signal</keyword>
<dbReference type="Gene3D" id="2.60.40.10">
    <property type="entry name" value="Immunoglobulins"/>
    <property type="match status" value="2"/>
</dbReference>
<organism evidence="4 5">
    <name type="scientific">Carassius auratus</name>
    <name type="common">Goldfish</name>
    <dbReference type="NCBI Taxonomy" id="7957"/>
    <lineage>
        <taxon>Eukaryota</taxon>
        <taxon>Metazoa</taxon>
        <taxon>Chordata</taxon>
        <taxon>Craniata</taxon>
        <taxon>Vertebrata</taxon>
        <taxon>Euteleostomi</taxon>
        <taxon>Actinopterygii</taxon>
        <taxon>Neopterygii</taxon>
        <taxon>Teleostei</taxon>
        <taxon>Ostariophysi</taxon>
        <taxon>Cypriniformes</taxon>
        <taxon>Cyprinidae</taxon>
        <taxon>Cyprininae</taxon>
        <taxon>Carassius</taxon>
    </lineage>
</organism>
<accession>A0A6P6LTK0</accession>
<dbReference type="RefSeq" id="XP_026087112.1">
    <property type="nucleotide sequence ID" value="XM_026231327.1"/>
</dbReference>
<dbReference type="Proteomes" id="UP000515129">
    <property type="component" value="Chromosome 43"/>
</dbReference>
<sequence length="306" mass="34436">MVGVLLFAYITVNLFLKCQGQRIHQAKIWSENTEVPEGGRLEVICSTFGFTEKAVHSYLCKNGKAILMKKGTPRQDTTFKIERIEMNASGNYSCVFSEEQLEITKVSGYGQNYIFINVIESFIYAQIHLFKPEVPVGSDAEFNCSTSKPLHKNQSKNMILVYLINNGTPVEVNIWDTEKMMTTFTLRDVRIEDAGTYSCVILLNILPYHGMRLHQNMKVNLEITATSNSSIDKVIFVVRYSSIVLLFSLLLGISALIRKRESTMKEVNNPHTSGTGDTQHVVWSASEFADSSESDEEYNDVGSITV</sequence>
<evidence type="ECO:0000256" key="2">
    <source>
        <dbReference type="SAM" id="SignalP"/>
    </source>
</evidence>
<keyword evidence="1" id="KW-1133">Transmembrane helix</keyword>
<evidence type="ECO:0000313" key="5">
    <source>
        <dbReference type="RefSeq" id="XP_026087112.1"/>
    </source>
</evidence>
<proteinExistence type="predicted"/>
<keyword evidence="4" id="KW-1185">Reference proteome</keyword>
<evidence type="ECO:0000256" key="1">
    <source>
        <dbReference type="SAM" id="Phobius"/>
    </source>
</evidence>
<dbReference type="GeneID" id="113061854"/>
<name>A0A6P6LTK0_CARAU</name>
<dbReference type="OrthoDB" id="8957767at2759"/>
<feature type="transmembrane region" description="Helical" evidence="1">
    <location>
        <begin position="237"/>
        <end position="257"/>
    </location>
</feature>
<feature type="domain" description="Immunoglobulin" evidence="3">
    <location>
        <begin position="30"/>
        <end position="119"/>
    </location>
</feature>
<dbReference type="InterPro" id="IPR003599">
    <property type="entry name" value="Ig_sub"/>
</dbReference>
<feature type="signal peptide" evidence="2">
    <location>
        <begin position="1"/>
        <end position="20"/>
    </location>
</feature>